<keyword evidence="5 6" id="KW-0378">Hydrolase</keyword>
<keyword evidence="4 6" id="KW-0732">Signal</keyword>
<evidence type="ECO:0000313" key="8">
    <source>
        <dbReference type="Proteomes" id="UP001596364"/>
    </source>
</evidence>
<keyword evidence="6" id="KW-0720">Serine protease</keyword>
<evidence type="ECO:0000256" key="6">
    <source>
        <dbReference type="RuleBase" id="RU366067"/>
    </source>
</evidence>
<comment type="caution">
    <text evidence="7">The sequence shown here is derived from an EMBL/GenBank/DDBJ whole genome shotgun (WGS) entry which is preliminary data.</text>
</comment>
<dbReference type="Pfam" id="PF10459">
    <property type="entry name" value="Peptidase_S46"/>
    <property type="match status" value="1"/>
</dbReference>
<dbReference type="EC" id="3.4.14.-" evidence="6"/>
<feature type="chain" id="PRO_5044967340" description="Dipeptidyl-peptidase" evidence="6">
    <location>
        <begin position="20"/>
        <end position="723"/>
    </location>
</feature>
<accession>A0ABW1XKI6</accession>
<evidence type="ECO:0000256" key="4">
    <source>
        <dbReference type="ARBA" id="ARBA00022729"/>
    </source>
</evidence>
<comment type="similarity">
    <text evidence="1 6">Belongs to the peptidase S46 family.</text>
</comment>
<keyword evidence="8" id="KW-1185">Reference proteome</keyword>
<sequence>MKKLILALPLLLAGGMAQADEGMWQPHQLKQLAKELKAKGLKLDPNKMQNLDQFPMNAIISLGGCTASFVSPQGLVVTNHHCAYGSIQYNSTEENNLLEKGFVAKSLDKELPAAPGSRVYVTESLTNVTDQITGSLDKNLSGDAFYAAVEMNEKRLVAECETNPDYRCSVYSFHGGLEYYLIKQLAIRDVRLVYAPPSSIGKFGGDTDNWMWPRHTGDWSFYRAYVNKDGRPADFSADNVPFEPKAFLKVNADSVQENDFVMVLGYPGRTNRYRTSDEVENNFTWSYPTAKAYREKYIDIIKSVAPKGSDARIKYESTIAGLANYAKNYGSMVESFNKGNMLERKVKMEQDLQAWINASAERKAKYGDAINTLEALIAKGDEHKERDMLLSYLGRNSMMSVSRSLLRLAHEMQKPDAERDQGLQERDMPRMKQGLISVNRRYDAEVDKAVILYFMSEYAKLPASEHVAALDKFFGIENGFDEAKVKAKLDMMHANTQLDEEAVRLAWMNKSVDEFKASDDPYIQFAVAMYEFDKAERDAGKALYGELQRARPAYMQAVIDYKNSLGQPVYADANSSLRISYGSVKGYSPQDGLVATPFTTLEGILAKYIPGDEEFDMPAKQRELIMAKEYGPYKDKKLGTVPVNFLSTLDITGGNSGSPALNGKGELVGLLFDGVYESIIGDWDYDDDYNRSISVSTAYMLWVMQYVDGADNLIKEMQVIRSK</sequence>
<comment type="function">
    <text evidence="6">Catalyzes the removal of dipeptides from the N-terminus of oligopeptides.</text>
</comment>
<dbReference type="EMBL" id="JBHSUS010000001">
    <property type="protein sequence ID" value="MFC6440423.1"/>
    <property type="molecule type" value="Genomic_DNA"/>
</dbReference>
<proteinExistence type="inferred from homology"/>
<evidence type="ECO:0000256" key="1">
    <source>
        <dbReference type="ARBA" id="ARBA00010491"/>
    </source>
</evidence>
<dbReference type="Proteomes" id="UP001596364">
    <property type="component" value="Unassembled WGS sequence"/>
</dbReference>
<reference evidence="8" key="1">
    <citation type="journal article" date="2019" name="Int. J. Syst. Evol. Microbiol.">
        <title>The Global Catalogue of Microorganisms (GCM) 10K type strain sequencing project: providing services to taxonomists for standard genome sequencing and annotation.</title>
        <authorList>
            <consortium name="The Broad Institute Genomics Platform"/>
            <consortium name="The Broad Institute Genome Sequencing Center for Infectious Disease"/>
            <person name="Wu L."/>
            <person name="Ma J."/>
        </authorList>
    </citation>
    <scope>NUCLEOTIDE SEQUENCE [LARGE SCALE GENOMIC DNA]</scope>
    <source>
        <strain evidence="8">CGMCC 1.16031</strain>
    </source>
</reference>
<dbReference type="InterPro" id="IPR019500">
    <property type="entry name" value="Pep_S46"/>
</dbReference>
<evidence type="ECO:0000313" key="7">
    <source>
        <dbReference type="EMBL" id="MFC6440423.1"/>
    </source>
</evidence>
<dbReference type="RefSeq" id="WP_131258220.1">
    <property type="nucleotide sequence ID" value="NZ_JBHSUS010000001.1"/>
</dbReference>
<feature type="signal peptide" evidence="6">
    <location>
        <begin position="1"/>
        <end position="19"/>
    </location>
</feature>
<dbReference type="PANTHER" id="PTHR38469:SF1">
    <property type="entry name" value="PERIPLASMIC PEPTIDASE SUBFAMILY S1B"/>
    <property type="match status" value="1"/>
</dbReference>
<dbReference type="SUPFAM" id="SSF50494">
    <property type="entry name" value="Trypsin-like serine proteases"/>
    <property type="match status" value="1"/>
</dbReference>
<evidence type="ECO:0000256" key="3">
    <source>
        <dbReference type="ARBA" id="ARBA00022670"/>
    </source>
</evidence>
<evidence type="ECO:0000256" key="2">
    <source>
        <dbReference type="ARBA" id="ARBA00022438"/>
    </source>
</evidence>
<gene>
    <name evidence="7" type="ORF">ACFP85_09715</name>
</gene>
<keyword evidence="2 6" id="KW-0031">Aminopeptidase</keyword>
<organism evidence="7 8">
    <name type="scientific">Pseudobowmanella zhangzhouensis</name>
    <dbReference type="NCBI Taxonomy" id="1537679"/>
    <lineage>
        <taxon>Bacteria</taxon>
        <taxon>Pseudomonadati</taxon>
        <taxon>Pseudomonadota</taxon>
        <taxon>Gammaproteobacteria</taxon>
        <taxon>Alteromonadales</taxon>
        <taxon>Alteromonadaceae</taxon>
    </lineage>
</organism>
<name>A0ABW1XKI6_9ALTE</name>
<dbReference type="InterPro" id="IPR009003">
    <property type="entry name" value="Peptidase_S1_PA"/>
</dbReference>
<dbReference type="PANTHER" id="PTHR38469">
    <property type="entry name" value="PERIPLASMIC PEPTIDASE SUBFAMILY S1B"/>
    <property type="match status" value="1"/>
</dbReference>
<evidence type="ECO:0000256" key="5">
    <source>
        <dbReference type="ARBA" id="ARBA00022801"/>
    </source>
</evidence>
<protein>
    <recommendedName>
        <fullName evidence="6">Dipeptidyl-peptidase</fullName>
        <ecNumber evidence="6">3.4.14.-</ecNumber>
    </recommendedName>
</protein>
<keyword evidence="3 6" id="KW-0645">Protease</keyword>